<evidence type="ECO:0000256" key="1">
    <source>
        <dbReference type="SAM" id="SignalP"/>
    </source>
</evidence>
<dbReference type="Proteomes" id="UP000001555">
    <property type="component" value="Unassembled WGS sequence"/>
</dbReference>
<feature type="signal peptide" evidence="1">
    <location>
        <begin position="1"/>
        <end position="20"/>
    </location>
</feature>
<dbReference type="PANTHER" id="PTHR12243:SF63">
    <property type="entry name" value="LD26477P"/>
    <property type="match status" value="1"/>
</dbReference>
<evidence type="ECO:0000313" key="5">
    <source>
        <dbReference type="Proteomes" id="UP000001555"/>
    </source>
</evidence>
<dbReference type="HOGENOM" id="CLU_788196_0_0_1"/>
<dbReference type="EMBL" id="ABJB010614037">
    <property type="status" value="NOT_ANNOTATED_CDS"/>
    <property type="molecule type" value="Genomic_DNA"/>
</dbReference>
<dbReference type="GO" id="GO:0005634">
    <property type="term" value="C:nucleus"/>
    <property type="evidence" value="ECO:0000318"/>
    <property type="project" value="GO_Central"/>
</dbReference>
<keyword evidence="1" id="KW-0732">Signal</keyword>
<dbReference type="PROSITE" id="PS51029">
    <property type="entry name" value="MADF"/>
    <property type="match status" value="1"/>
</dbReference>
<name>B7Q4N2_IXOSC</name>
<reference evidence="4" key="2">
    <citation type="submission" date="2020-05" db="UniProtKB">
        <authorList>
            <consortium name="EnsemblMetazoa"/>
        </authorList>
    </citation>
    <scope>IDENTIFICATION</scope>
    <source>
        <strain evidence="4">wikel</strain>
    </source>
</reference>
<dbReference type="EMBL" id="ABJB010308991">
    <property type="status" value="NOT_ANNOTATED_CDS"/>
    <property type="molecule type" value="Genomic_DNA"/>
</dbReference>
<dbReference type="EMBL" id="DS857085">
    <property type="protein sequence ID" value="EEC13804.1"/>
    <property type="molecule type" value="Genomic_DNA"/>
</dbReference>
<dbReference type="InterPro" id="IPR006578">
    <property type="entry name" value="MADF-dom"/>
</dbReference>
<dbReference type="InterPro" id="IPR039353">
    <property type="entry name" value="TF_Adf1"/>
</dbReference>
<evidence type="ECO:0000313" key="4">
    <source>
        <dbReference type="EnsemblMetazoa" id="ISCW010376-PA"/>
    </source>
</evidence>
<evidence type="ECO:0000313" key="3">
    <source>
        <dbReference type="EMBL" id="EEC13804.1"/>
    </source>
</evidence>
<feature type="chain" id="PRO_5014568231" description="MADF domain-containing protein" evidence="1">
    <location>
        <begin position="21"/>
        <end position="352"/>
    </location>
</feature>
<organism>
    <name type="scientific">Ixodes scapularis</name>
    <name type="common">Black-legged tick</name>
    <name type="synonym">Deer tick</name>
    <dbReference type="NCBI Taxonomy" id="6945"/>
    <lineage>
        <taxon>Eukaryota</taxon>
        <taxon>Metazoa</taxon>
        <taxon>Ecdysozoa</taxon>
        <taxon>Arthropoda</taxon>
        <taxon>Chelicerata</taxon>
        <taxon>Arachnida</taxon>
        <taxon>Acari</taxon>
        <taxon>Parasitiformes</taxon>
        <taxon>Ixodida</taxon>
        <taxon>Ixodoidea</taxon>
        <taxon>Ixodidae</taxon>
        <taxon>Ixodinae</taxon>
        <taxon>Ixodes</taxon>
    </lineage>
</organism>
<dbReference type="EMBL" id="ABJB010204960">
    <property type="status" value="NOT_ANNOTATED_CDS"/>
    <property type="molecule type" value="Genomic_DNA"/>
</dbReference>
<dbReference type="EMBL" id="ABJB011039374">
    <property type="status" value="NOT_ANNOTATED_CDS"/>
    <property type="molecule type" value="Genomic_DNA"/>
</dbReference>
<dbReference type="OrthoDB" id="8775784at2759"/>
<dbReference type="VEuPathDB" id="VectorBase:ISCP_023372"/>
<dbReference type="Pfam" id="PF10545">
    <property type="entry name" value="MADF_DNA_bdg"/>
    <property type="match status" value="1"/>
</dbReference>
<reference evidence="3 5" key="1">
    <citation type="submission" date="2008-03" db="EMBL/GenBank/DDBJ databases">
        <title>Annotation of Ixodes scapularis.</title>
        <authorList>
            <consortium name="Ixodes scapularis Genome Project Consortium"/>
            <person name="Caler E."/>
            <person name="Hannick L.I."/>
            <person name="Bidwell S."/>
            <person name="Joardar V."/>
            <person name="Thiagarajan M."/>
            <person name="Amedeo P."/>
            <person name="Galinsky K.J."/>
            <person name="Schobel S."/>
            <person name="Inman J."/>
            <person name="Hostetler J."/>
            <person name="Miller J."/>
            <person name="Hammond M."/>
            <person name="Megy K."/>
            <person name="Lawson D."/>
            <person name="Kodira C."/>
            <person name="Sutton G."/>
            <person name="Meyer J."/>
            <person name="Hill C.A."/>
            <person name="Birren B."/>
            <person name="Nene V."/>
            <person name="Collins F."/>
            <person name="Alarcon-Chaidez F."/>
            <person name="Wikel S."/>
            <person name="Strausberg R."/>
        </authorList>
    </citation>
    <scope>NUCLEOTIDE SEQUENCE [LARGE SCALE GENOMIC DNA]</scope>
    <source>
        <strain evidence="5">Wikel</strain>
        <strain evidence="3">Wikel colony</strain>
    </source>
</reference>
<dbReference type="PANTHER" id="PTHR12243">
    <property type="entry name" value="MADF DOMAIN TRANSCRIPTION FACTOR"/>
    <property type="match status" value="1"/>
</dbReference>
<keyword evidence="5" id="KW-1185">Reference proteome</keyword>
<dbReference type="GO" id="GO:0006357">
    <property type="term" value="P:regulation of transcription by RNA polymerase II"/>
    <property type="evidence" value="ECO:0000318"/>
    <property type="project" value="GO_Central"/>
</dbReference>
<accession>B7Q4N2</accession>
<dbReference type="EMBL" id="ABJB010657950">
    <property type="status" value="NOT_ANNOTATED_CDS"/>
    <property type="molecule type" value="Genomic_DNA"/>
</dbReference>
<gene>
    <name evidence="3" type="ORF">IscW_ISCW010376</name>
</gene>
<evidence type="ECO:0000259" key="2">
    <source>
        <dbReference type="PROSITE" id="PS51029"/>
    </source>
</evidence>
<dbReference type="VEuPathDB" id="VectorBase:ISCW010376"/>
<dbReference type="InParanoid" id="B7Q4N2"/>
<dbReference type="GO" id="GO:0005667">
    <property type="term" value="C:transcription regulator complex"/>
    <property type="evidence" value="ECO:0000318"/>
    <property type="project" value="GO_Central"/>
</dbReference>
<feature type="domain" description="MADF" evidence="2">
    <location>
        <begin position="75"/>
        <end position="164"/>
    </location>
</feature>
<dbReference type="VEuPathDB" id="VectorBase:ISCI010376"/>
<proteinExistence type="predicted"/>
<protein>
    <recommendedName>
        <fullName evidence="2">MADF domain-containing protein</fullName>
    </recommendedName>
</protein>
<dbReference type="AlphaFoldDB" id="B7Q4N2"/>
<dbReference type="SMART" id="SM00595">
    <property type="entry name" value="MADF"/>
    <property type="match status" value="1"/>
</dbReference>
<dbReference type="PaxDb" id="6945-B7Q4N2"/>
<sequence>MKNALQIWLAAVVVVCFSGAKKTRHRGRTFWRVSLLRDLFAGARRPETTESMSSSDALGLCVSQKIHWPHNVTCYLVKFYRTTPCLWDHSHRDYSDKAAKERALSQFSRETGYPVEAVRKKLINLRNQFTNEWQKMDRSRDAERPYRTKWAFYKSLTFLKDVVLPRKPRAPIHLGMGQQGQPGPVPTRVFQEGLKMAASCSAVAPGHEPAPPAGELGVDFEAPKDDCPQDDNAALVATDAGDTEDLELSQSSNSLVLSPEVTLEEPSSSERRTIQIEDEYSHQDYRMSYPFQAERYADLPRGDHIDSFTSYIGTELRRIADEEVVGGLKLQILKLIFDAQATAAPFPAHTPQ</sequence>
<dbReference type="EnsemblMetazoa" id="ISCW010376-RA">
    <property type="protein sequence ID" value="ISCW010376-PA"/>
    <property type="gene ID" value="ISCW010376"/>
</dbReference>
<dbReference type="EMBL" id="ABJB010203579">
    <property type="status" value="NOT_ANNOTATED_CDS"/>
    <property type="molecule type" value="Genomic_DNA"/>
</dbReference>